<keyword evidence="1" id="KW-0732">Signal</keyword>
<organism evidence="2 3">
    <name type="scientific">Podila minutissima</name>
    <dbReference type="NCBI Taxonomy" id="64525"/>
    <lineage>
        <taxon>Eukaryota</taxon>
        <taxon>Fungi</taxon>
        <taxon>Fungi incertae sedis</taxon>
        <taxon>Mucoromycota</taxon>
        <taxon>Mortierellomycotina</taxon>
        <taxon>Mortierellomycetes</taxon>
        <taxon>Mortierellales</taxon>
        <taxon>Mortierellaceae</taxon>
        <taxon>Podila</taxon>
    </lineage>
</organism>
<accession>A0A9P5VIS0</accession>
<dbReference type="Proteomes" id="UP000696485">
    <property type="component" value="Unassembled WGS sequence"/>
</dbReference>
<evidence type="ECO:0000313" key="3">
    <source>
        <dbReference type="Proteomes" id="UP000696485"/>
    </source>
</evidence>
<protein>
    <submittedName>
        <fullName evidence="2">Uncharacterized protein</fullName>
    </submittedName>
</protein>
<feature type="chain" id="PRO_5040513968" evidence="1">
    <location>
        <begin position="18"/>
        <end position="112"/>
    </location>
</feature>
<dbReference type="EMBL" id="JAAAUY010000776">
    <property type="protein sequence ID" value="KAF9326487.1"/>
    <property type="molecule type" value="Genomic_DNA"/>
</dbReference>
<evidence type="ECO:0000313" key="2">
    <source>
        <dbReference type="EMBL" id="KAF9326487.1"/>
    </source>
</evidence>
<name>A0A9P5VIS0_9FUNG</name>
<sequence length="112" mass="11788">MKSLLLMLAVCASGALAQSCAWVVNSKIDQRSLCEYNDNARTCFCVTNTQTLSIFASGTGNVKLFSTADCTGSYATLGNGNRQDNAQWVNSISVGKAGISSSGPNGCPNYYL</sequence>
<gene>
    <name evidence="2" type="ORF">BG006_010092</name>
</gene>
<dbReference type="PROSITE" id="PS51257">
    <property type="entry name" value="PROKAR_LIPOPROTEIN"/>
    <property type="match status" value="1"/>
</dbReference>
<evidence type="ECO:0000256" key="1">
    <source>
        <dbReference type="SAM" id="SignalP"/>
    </source>
</evidence>
<reference evidence="2" key="1">
    <citation type="journal article" date="2020" name="Fungal Divers.">
        <title>Resolving the Mortierellaceae phylogeny through synthesis of multi-gene phylogenetics and phylogenomics.</title>
        <authorList>
            <person name="Vandepol N."/>
            <person name="Liber J."/>
            <person name="Desiro A."/>
            <person name="Na H."/>
            <person name="Kennedy M."/>
            <person name="Barry K."/>
            <person name="Grigoriev I.V."/>
            <person name="Miller A.N."/>
            <person name="O'Donnell K."/>
            <person name="Stajich J.E."/>
            <person name="Bonito G."/>
        </authorList>
    </citation>
    <scope>NUCLEOTIDE SEQUENCE</scope>
    <source>
        <strain evidence="2">NVP1</strain>
    </source>
</reference>
<dbReference type="AlphaFoldDB" id="A0A9P5VIS0"/>
<proteinExistence type="predicted"/>
<feature type="signal peptide" evidence="1">
    <location>
        <begin position="1"/>
        <end position="17"/>
    </location>
</feature>
<keyword evidence="3" id="KW-1185">Reference proteome</keyword>
<comment type="caution">
    <text evidence="2">The sequence shown here is derived from an EMBL/GenBank/DDBJ whole genome shotgun (WGS) entry which is preliminary data.</text>
</comment>